<accession>A0A1Z5T7W5</accession>
<feature type="compositionally biased region" description="Polar residues" evidence="1">
    <location>
        <begin position="486"/>
        <end position="499"/>
    </location>
</feature>
<evidence type="ECO:0000259" key="2">
    <source>
        <dbReference type="Pfam" id="PF11274"/>
    </source>
</evidence>
<dbReference type="EMBL" id="MUNK01000100">
    <property type="protein sequence ID" value="OTA32125.1"/>
    <property type="molecule type" value="Genomic_DNA"/>
</dbReference>
<dbReference type="AlphaFoldDB" id="A0A1Z5T7W5"/>
<gene>
    <name evidence="3" type="ORF">BTJ68_07543</name>
</gene>
<proteinExistence type="predicted"/>
<feature type="region of interest" description="Disordered" evidence="1">
    <location>
        <begin position="667"/>
        <end position="706"/>
    </location>
</feature>
<feature type="compositionally biased region" description="Polar residues" evidence="1">
    <location>
        <begin position="264"/>
        <end position="275"/>
    </location>
</feature>
<evidence type="ECO:0000256" key="1">
    <source>
        <dbReference type="SAM" id="MobiDB-lite"/>
    </source>
</evidence>
<dbReference type="SUPFAM" id="SSF55961">
    <property type="entry name" value="Bet v1-like"/>
    <property type="match status" value="1"/>
</dbReference>
<feature type="region of interest" description="Disordered" evidence="1">
    <location>
        <begin position="368"/>
        <end position="430"/>
    </location>
</feature>
<feature type="compositionally biased region" description="Basic and acidic residues" evidence="1">
    <location>
        <begin position="687"/>
        <end position="706"/>
    </location>
</feature>
<dbReference type="InterPro" id="IPR023393">
    <property type="entry name" value="START-like_dom_sf"/>
</dbReference>
<dbReference type="OrthoDB" id="5403181at2759"/>
<dbReference type="InterPro" id="IPR024500">
    <property type="entry name" value="DUF3074"/>
</dbReference>
<feature type="domain" description="DUF3074" evidence="2">
    <location>
        <begin position="121"/>
        <end position="364"/>
    </location>
</feature>
<reference evidence="3 4" key="1">
    <citation type="submission" date="2017-01" db="EMBL/GenBank/DDBJ databases">
        <title>The recent genome duplication of the halophilic yeast Hortaea werneckii: insights from long-read sequencing.</title>
        <authorList>
            <person name="Sinha S."/>
            <person name="Flibotte S."/>
            <person name="Neira M."/>
            <person name="Lenassi M."/>
            <person name="Gostincar C."/>
            <person name="Stajich J.E."/>
            <person name="Nislow C.E."/>
        </authorList>
    </citation>
    <scope>NUCLEOTIDE SEQUENCE [LARGE SCALE GENOMIC DNA]</scope>
    <source>
        <strain evidence="3 4">EXF-2000</strain>
    </source>
</reference>
<dbReference type="PANTHER" id="PTHR19308">
    <property type="entry name" value="PHOSPHATIDYLCHOLINE TRANSFER PROTEIN"/>
    <property type="match status" value="1"/>
</dbReference>
<dbReference type="VEuPathDB" id="FungiDB:BTJ68_07543"/>
<feature type="compositionally biased region" description="Polar residues" evidence="1">
    <location>
        <begin position="418"/>
        <end position="430"/>
    </location>
</feature>
<dbReference type="Gene3D" id="3.30.530.20">
    <property type="match status" value="1"/>
</dbReference>
<evidence type="ECO:0000313" key="3">
    <source>
        <dbReference type="EMBL" id="OTA32125.1"/>
    </source>
</evidence>
<feature type="compositionally biased region" description="Polar residues" evidence="1">
    <location>
        <begin position="383"/>
        <end position="402"/>
    </location>
</feature>
<evidence type="ECO:0000313" key="4">
    <source>
        <dbReference type="Proteomes" id="UP000194280"/>
    </source>
</evidence>
<dbReference type="Proteomes" id="UP000194280">
    <property type="component" value="Unassembled WGS sequence"/>
</dbReference>
<feature type="compositionally biased region" description="Basic and acidic residues" evidence="1">
    <location>
        <begin position="293"/>
        <end position="322"/>
    </location>
</feature>
<dbReference type="PANTHER" id="PTHR19308:SF14">
    <property type="entry name" value="START DOMAIN-CONTAINING PROTEIN"/>
    <property type="match status" value="1"/>
</dbReference>
<feature type="compositionally biased region" description="Low complexity" evidence="1">
    <location>
        <begin position="500"/>
        <end position="519"/>
    </location>
</feature>
<feature type="region of interest" description="Disordered" evidence="1">
    <location>
        <begin position="452"/>
        <end position="625"/>
    </location>
</feature>
<dbReference type="InParanoid" id="A0A1Z5T7W5"/>
<dbReference type="InterPro" id="IPR051213">
    <property type="entry name" value="START_lipid_transfer"/>
</dbReference>
<keyword evidence="4" id="KW-1185">Reference proteome</keyword>
<dbReference type="Pfam" id="PF11274">
    <property type="entry name" value="DUF3074"/>
    <property type="match status" value="1"/>
</dbReference>
<feature type="region of interest" description="Disordered" evidence="1">
    <location>
        <begin position="260"/>
        <end position="322"/>
    </location>
</feature>
<name>A0A1Z5T7W5_HORWE</name>
<comment type="caution">
    <text evidence="3">The sequence shown here is derived from an EMBL/GenBank/DDBJ whole genome shotgun (WGS) entry which is preliminary data.</text>
</comment>
<protein>
    <recommendedName>
        <fullName evidence="2">DUF3074 domain-containing protein</fullName>
    </recommendedName>
</protein>
<feature type="compositionally biased region" description="Basic and acidic residues" evidence="1">
    <location>
        <begin position="522"/>
        <end position="625"/>
    </location>
</feature>
<sequence length="706" mass="78434">MAAELHDALGTLLPTNWTDVPQDNLDQYMKDAYSAGELIINSVPPPPNGEPFHSSEPHFKQPNTAGSVDDMYPSRVRSFPPHKDHENLQKHWGKPMKFDKSKNPLDVSVYKMAGKDRHGAWFARSSVLEGMGFDKFKRAMQREFPHSLTVKGGPGAGAVRGLAADRRVEQLTGEAGKLEVLELSAQFPGPVTPREFIPLIMTTENALSDKSAAEVEGGTSHLPRHYMIVSRPVDHPDAPERSGFVRGRYESVELIREIPLHQAKATSTPNLPSQTEGEHHEARSRGHTVGAAESKDDAAKEDRQHLHPKDATGGEGSSPDRELNPVEWIMITRSDPGGGIPRFLVERGTPEAMLGDVTKFLTWATGFEGEVPDPEEDLDKQQEASQENAQVSEAQGQQTTTLPEGVAKSSPEIKPMQKSMTEPPTDQNGFLSRVEAGLDAYAPAAVASGYRNYMHPDQKDGNDDSDSSSDDTSSVNSFMSAEEMRQVSTTQQANSDQPNASTEALSLASGESSAELAMGGKSGEKKNQHEKEILKIARERERLDRKLAKKRADEEEKLKKSQEKDQTEQDKAKEKLERDMKKAEERHRKEIEKLERKKEKEAKKAEEKKRKKDDAGKLSMVSRERDEFRNQLDSYKRENQLLVERMEELQRENTLLAQRVGKLGGNEALKGVQDEMGTGKKRTTSMDSKRSLDSGEKTESKEAVAS</sequence>
<organism evidence="3 4">
    <name type="scientific">Hortaea werneckii EXF-2000</name>
    <dbReference type="NCBI Taxonomy" id="1157616"/>
    <lineage>
        <taxon>Eukaryota</taxon>
        <taxon>Fungi</taxon>
        <taxon>Dikarya</taxon>
        <taxon>Ascomycota</taxon>
        <taxon>Pezizomycotina</taxon>
        <taxon>Dothideomycetes</taxon>
        <taxon>Dothideomycetidae</taxon>
        <taxon>Mycosphaerellales</taxon>
        <taxon>Teratosphaeriaceae</taxon>
        <taxon>Hortaea</taxon>
    </lineage>
</organism>